<protein>
    <submittedName>
        <fullName evidence="8">Sugar (And other) transporter family protein</fullName>
    </submittedName>
</protein>
<evidence type="ECO:0000256" key="3">
    <source>
        <dbReference type="ARBA" id="ARBA00022692"/>
    </source>
</evidence>
<dbReference type="Gene3D" id="1.20.1720.10">
    <property type="entry name" value="Multidrug resistance protein D"/>
    <property type="match status" value="1"/>
</dbReference>
<dbReference type="GO" id="GO:0016020">
    <property type="term" value="C:membrane"/>
    <property type="evidence" value="ECO:0007669"/>
    <property type="project" value="UniProtKB-SubCell"/>
</dbReference>
<accession>A0AAI8FRH0</accession>
<evidence type="ECO:0000259" key="7">
    <source>
        <dbReference type="PROSITE" id="PS50850"/>
    </source>
</evidence>
<keyword evidence="3 6" id="KW-0812">Transmembrane</keyword>
<feature type="transmembrane region" description="Helical" evidence="6">
    <location>
        <begin position="167"/>
        <end position="186"/>
    </location>
</feature>
<keyword evidence="5 6" id="KW-0472">Membrane</keyword>
<sequence length="196" mass="21441">MPLTGWLARRVGERRLFVASVILFTLTSLLCGLARDLEMLVACRALQGLFSGPMVPLSQTILMRSFPPAKRTLALALWGMTVLLAPIFGPVVGGWLIDNFSWPWIFLINLPIGLFSFAVCALLLSPEARRGEASPIDVPGIVLLVIGVGSLQAMLDLGHDRGWFDSSLITTLAITAGVSLTSLLIWEAGRRIRWWT</sequence>
<dbReference type="InterPro" id="IPR020846">
    <property type="entry name" value="MFS_dom"/>
</dbReference>
<keyword evidence="4 6" id="KW-1133">Transmembrane helix</keyword>
<dbReference type="PANTHER" id="PTHR42718">
    <property type="entry name" value="MAJOR FACILITATOR SUPERFAMILY MULTIDRUG TRANSPORTER MFSC"/>
    <property type="match status" value="1"/>
</dbReference>
<reference evidence="8 9" key="1">
    <citation type="submission" date="2014-06" db="EMBL/GenBank/DDBJ databases">
        <authorList>
            <person name="Bishop-Lilly K.A."/>
            <person name="Broomall S.M."/>
            <person name="Chain P.S."/>
            <person name="Chertkov O."/>
            <person name="Coyne S.R."/>
            <person name="Daligault H.E."/>
            <person name="Davenport K.W."/>
            <person name="Erkkila T."/>
            <person name="Frey K.G."/>
            <person name="Gibbons H.S."/>
            <person name="Gu W."/>
            <person name="Jaissle J."/>
            <person name="Johnson S.L."/>
            <person name="Koroleva G.I."/>
            <person name="Ladner J.T."/>
            <person name="Lo C.-C."/>
            <person name="Minogue T.D."/>
            <person name="Munk C."/>
            <person name="Palacios G.F."/>
            <person name="Redden C.L."/>
            <person name="Rosenzweig C.N."/>
            <person name="Scholz M.B."/>
            <person name="Teshima H."/>
            <person name="Xu Y."/>
        </authorList>
    </citation>
    <scope>NUCLEOTIDE SEQUENCE [LARGE SCALE GENOMIC DNA]</scope>
    <source>
        <strain evidence="8 9">EO147</strain>
    </source>
</reference>
<gene>
    <name evidence="8" type="ORF">DM82_4640</name>
</gene>
<evidence type="ECO:0000256" key="2">
    <source>
        <dbReference type="ARBA" id="ARBA00022448"/>
    </source>
</evidence>
<dbReference type="PROSITE" id="PS50850">
    <property type="entry name" value="MFS"/>
    <property type="match status" value="1"/>
</dbReference>
<feature type="transmembrane region" description="Helical" evidence="6">
    <location>
        <begin position="73"/>
        <end position="97"/>
    </location>
</feature>
<evidence type="ECO:0000256" key="5">
    <source>
        <dbReference type="ARBA" id="ARBA00023136"/>
    </source>
</evidence>
<feature type="transmembrane region" description="Helical" evidence="6">
    <location>
        <begin position="103"/>
        <end position="124"/>
    </location>
</feature>
<dbReference type="GO" id="GO:0022857">
    <property type="term" value="F:transmembrane transporter activity"/>
    <property type="evidence" value="ECO:0007669"/>
    <property type="project" value="InterPro"/>
</dbReference>
<feature type="transmembrane region" description="Helical" evidence="6">
    <location>
        <begin position="136"/>
        <end position="155"/>
    </location>
</feature>
<dbReference type="InterPro" id="IPR036259">
    <property type="entry name" value="MFS_trans_sf"/>
</dbReference>
<feature type="transmembrane region" description="Helical" evidence="6">
    <location>
        <begin position="16"/>
        <end position="34"/>
    </location>
</feature>
<evidence type="ECO:0000313" key="8">
    <source>
        <dbReference type="EMBL" id="AIO70234.1"/>
    </source>
</evidence>
<dbReference type="Proteomes" id="UP000029424">
    <property type="component" value="Chromosome 2"/>
</dbReference>
<name>A0AAI8FRH0_9BURK</name>
<comment type="subcellular location">
    <subcellularLocation>
        <location evidence="1">Membrane</location>
        <topology evidence="1">Multi-pass membrane protein</topology>
    </subcellularLocation>
</comment>
<proteinExistence type="predicted"/>
<dbReference type="KEGG" id="bok:DM82_4640"/>
<organism evidence="8 9">
    <name type="scientific">Burkholderia oklahomensis</name>
    <dbReference type="NCBI Taxonomy" id="342113"/>
    <lineage>
        <taxon>Bacteria</taxon>
        <taxon>Pseudomonadati</taxon>
        <taxon>Pseudomonadota</taxon>
        <taxon>Betaproteobacteria</taxon>
        <taxon>Burkholderiales</taxon>
        <taxon>Burkholderiaceae</taxon>
        <taxon>Burkholderia</taxon>
        <taxon>pseudomallei group</taxon>
    </lineage>
</organism>
<dbReference type="PANTHER" id="PTHR42718:SF9">
    <property type="entry name" value="MAJOR FACILITATOR SUPERFAMILY MULTIDRUG TRANSPORTER MFSC"/>
    <property type="match status" value="1"/>
</dbReference>
<dbReference type="Pfam" id="PF07690">
    <property type="entry name" value="MFS_1"/>
    <property type="match status" value="1"/>
</dbReference>
<dbReference type="AlphaFoldDB" id="A0AAI8FRH0"/>
<keyword evidence="9" id="KW-1185">Reference proteome</keyword>
<evidence type="ECO:0000313" key="9">
    <source>
        <dbReference type="Proteomes" id="UP000029424"/>
    </source>
</evidence>
<evidence type="ECO:0000256" key="6">
    <source>
        <dbReference type="SAM" id="Phobius"/>
    </source>
</evidence>
<keyword evidence="2" id="KW-0813">Transport</keyword>
<dbReference type="EMBL" id="CP008727">
    <property type="protein sequence ID" value="AIO70234.1"/>
    <property type="molecule type" value="Genomic_DNA"/>
</dbReference>
<evidence type="ECO:0000256" key="4">
    <source>
        <dbReference type="ARBA" id="ARBA00022989"/>
    </source>
</evidence>
<feature type="domain" description="Major facilitator superfamily (MFS) profile" evidence="7">
    <location>
        <begin position="1"/>
        <end position="196"/>
    </location>
</feature>
<dbReference type="SUPFAM" id="SSF103473">
    <property type="entry name" value="MFS general substrate transporter"/>
    <property type="match status" value="1"/>
</dbReference>
<evidence type="ECO:0000256" key="1">
    <source>
        <dbReference type="ARBA" id="ARBA00004141"/>
    </source>
</evidence>
<dbReference type="InterPro" id="IPR011701">
    <property type="entry name" value="MFS"/>
</dbReference>